<gene>
    <name evidence="1" type="ORF">RhiirA1_476090</name>
</gene>
<evidence type="ECO:0000313" key="2">
    <source>
        <dbReference type="Proteomes" id="UP000232688"/>
    </source>
</evidence>
<name>A0A2N0QVR7_9GLOM</name>
<dbReference type="VEuPathDB" id="FungiDB:RhiirA1_476090"/>
<evidence type="ECO:0000313" key="1">
    <source>
        <dbReference type="EMBL" id="PKC55148.1"/>
    </source>
</evidence>
<sequence>MFLQLKDIIEGIGCILADLDSAQAKGLGLALHDLDYERDWKTHLTFIFKSCLVHFECNLHHKAFEKNTKNLIRQIPSASSIVKMK</sequence>
<dbReference type="Proteomes" id="UP000232688">
    <property type="component" value="Unassembled WGS sequence"/>
</dbReference>
<reference evidence="1 2" key="2">
    <citation type="submission" date="2017-10" db="EMBL/GenBank/DDBJ databases">
        <title>Genome analyses suggest a sexual origin of heterokaryosis in a supposedly ancient asexual fungus.</title>
        <authorList>
            <person name="Corradi N."/>
            <person name="Sedzielewska K."/>
            <person name="Noel J."/>
            <person name="Charron P."/>
            <person name="Farinelli L."/>
            <person name="Marton T."/>
            <person name="Kruger M."/>
            <person name="Pelin A."/>
            <person name="Brachmann A."/>
            <person name="Corradi N."/>
        </authorList>
    </citation>
    <scope>NUCLEOTIDE SEQUENCE [LARGE SCALE GENOMIC DNA]</scope>
    <source>
        <strain evidence="1 2">A1</strain>
    </source>
</reference>
<accession>A0A2N0QVR7</accession>
<dbReference type="AlphaFoldDB" id="A0A2N0QVR7"/>
<reference evidence="1 2" key="1">
    <citation type="submission" date="2017-10" db="EMBL/GenBank/DDBJ databases">
        <title>Extensive intraspecific genome diversity in a model arbuscular mycorrhizal fungus.</title>
        <authorList>
            <person name="Chen E.C.H."/>
            <person name="Morin E."/>
            <person name="Baudet D."/>
            <person name="Noel J."/>
            <person name="Ndikumana S."/>
            <person name="Charron P."/>
            <person name="St-Onge C."/>
            <person name="Giorgi J."/>
            <person name="Grigoriev I.V."/>
            <person name="Roux C."/>
            <person name="Martin F.M."/>
            <person name="Corradi N."/>
        </authorList>
    </citation>
    <scope>NUCLEOTIDE SEQUENCE [LARGE SCALE GENOMIC DNA]</scope>
    <source>
        <strain evidence="1 2">A1</strain>
    </source>
</reference>
<comment type="caution">
    <text evidence="1">The sequence shown here is derived from an EMBL/GenBank/DDBJ whole genome shotgun (WGS) entry which is preliminary data.</text>
</comment>
<organism evidence="1 2">
    <name type="scientific">Rhizophagus irregularis</name>
    <dbReference type="NCBI Taxonomy" id="588596"/>
    <lineage>
        <taxon>Eukaryota</taxon>
        <taxon>Fungi</taxon>
        <taxon>Fungi incertae sedis</taxon>
        <taxon>Mucoromycota</taxon>
        <taxon>Glomeromycotina</taxon>
        <taxon>Glomeromycetes</taxon>
        <taxon>Glomerales</taxon>
        <taxon>Glomeraceae</taxon>
        <taxon>Rhizophagus</taxon>
    </lineage>
</organism>
<protein>
    <submittedName>
        <fullName evidence="1">Uncharacterized protein</fullName>
    </submittedName>
</protein>
<proteinExistence type="predicted"/>
<dbReference type="VEuPathDB" id="FungiDB:FUN_004831"/>
<dbReference type="EMBL" id="LLXH01002765">
    <property type="protein sequence ID" value="PKC55148.1"/>
    <property type="molecule type" value="Genomic_DNA"/>
</dbReference>